<evidence type="ECO:0000256" key="8">
    <source>
        <dbReference type="ARBA" id="ARBA00022692"/>
    </source>
</evidence>
<dbReference type="InterPro" id="IPR005495">
    <property type="entry name" value="LptG/LptF_permease"/>
</dbReference>
<reference evidence="13 14" key="1">
    <citation type="submission" date="2015-10" db="EMBL/GenBank/DDBJ databases">
        <title>Genome sequencing and analysis of members of genus Stenotrophomonas.</title>
        <authorList>
            <person name="Patil P.P."/>
            <person name="Midha S."/>
            <person name="Patil P.B."/>
        </authorList>
    </citation>
    <scope>NUCLEOTIDE SEQUENCE [LARGE SCALE GENOMIC DNA]</scope>
    <source>
        <strain evidence="13 14">JCM 16536</strain>
    </source>
</reference>
<evidence type="ECO:0000256" key="1">
    <source>
        <dbReference type="ARBA" id="ARBA00002265"/>
    </source>
</evidence>
<keyword evidence="5" id="KW-0813">Transport</keyword>
<dbReference type="InterPro" id="IPR030922">
    <property type="entry name" value="LptF"/>
</dbReference>
<comment type="subunit">
    <text evidence="11">Component of the lipopolysaccharide transport and assembly complex. The LptBFG transporter is composed of two ATP-binding proteins (LptB) and two transmembrane proteins (LptF and LptG).</text>
</comment>
<evidence type="ECO:0000256" key="11">
    <source>
        <dbReference type="ARBA" id="ARBA00026081"/>
    </source>
</evidence>
<dbReference type="RefSeq" id="WP_057645931.1">
    <property type="nucleotide sequence ID" value="NZ_LLXU01000062.1"/>
</dbReference>
<feature type="transmembrane region" description="Helical" evidence="12">
    <location>
        <begin position="99"/>
        <end position="121"/>
    </location>
</feature>
<protein>
    <recommendedName>
        <fullName evidence="4">Lipopolysaccharide export system permease protein LptF</fullName>
    </recommendedName>
</protein>
<dbReference type="AlphaFoldDB" id="A0A0R0AK10"/>
<dbReference type="Pfam" id="PF03739">
    <property type="entry name" value="LptF_LptG"/>
    <property type="match status" value="1"/>
</dbReference>
<dbReference type="PANTHER" id="PTHR33529:SF7">
    <property type="entry name" value="LIPOPOLYSACCHARIDE EXPORT SYSTEM PERMEASE PROTEIN LPTF"/>
    <property type="match status" value="1"/>
</dbReference>
<name>A0A0R0AK10_9GAMM</name>
<accession>A0A0R0AK10</accession>
<keyword evidence="6" id="KW-1003">Cell membrane</keyword>
<dbReference type="Proteomes" id="UP000051802">
    <property type="component" value="Unassembled WGS sequence"/>
</dbReference>
<keyword evidence="14" id="KW-1185">Reference proteome</keyword>
<evidence type="ECO:0000256" key="4">
    <source>
        <dbReference type="ARBA" id="ARBA00014213"/>
    </source>
</evidence>
<dbReference type="GO" id="GO:0043190">
    <property type="term" value="C:ATP-binding cassette (ABC) transporter complex"/>
    <property type="evidence" value="ECO:0007669"/>
    <property type="project" value="InterPro"/>
</dbReference>
<keyword evidence="7" id="KW-0997">Cell inner membrane</keyword>
<comment type="function">
    <text evidence="1">Part of the ABC transporter complex LptBFG involved in the translocation of lipopolysaccharide (LPS) from the inner membrane to the outer membrane.</text>
</comment>
<feature type="transmembrane region" description="Helical" evidence="12">
    <location>
        <begin position="57"/>
        <end position="78"/>
    </location>
</feature>
<evidence type="ECO:0000256" key="5">
    <source>
        <dbReference type="ARBA" id="ARBA00022448"/>
    </source>
</evidence>
<dbReference type="OrthoDB" id="9778062at2"/>
<evidence type="ECO:0000256" key="3">
    <source>
        <dbReference type="ARBA" id="ARBA00007725"/>
    </source>
</evidence>
<dbReference type="EMBL" id="LLXU01000062">
    <property type="protein sequence ID" value="KRG45542.1"/>
    <property type="molecule type" value="Genomic_DNA"/>
</dbReference>
<keyword evidence="9 12" id="KW-1133">Transmembrane helix</keyword>
<evidence type="ECO:0000256" key="10">
    <source>
        <dbReference type="ARBA" id="ARBA00023136"/>
    </source>
</evidence>
<gene>
    <name evidence="13" type="ORF">ARC20_07385</name>
</gene>
<evidence type="ECO:0000313" key="13">
    <source>
        <dbReference type="EMBL" id="KRG45542.1"/>
    </source>
</evidence>
<comment type="similarity">
    <text evidence="3">Belongs to the LptF/LptG family.</text>
</comment>
<evidence type="ECO:0000256" key="9">
    <source>
        <dbReference type="ARBA" id="ARBA00022989"/>
    </source>
</evidence>
<comment type="subcellular location">
    <subcellularLocation>
        <location evidence="2">Cell inner membrane</location>
        <topology evidence="2">Multi-pass membrane protein</topology>
    </subcellularLocation>
</comment>
<dbReference type="STRING" id="676599.ARC20_07385"/>
<dbReference type="NCBIfam" id="TIGR04407">
    <property type="entry name" value="LptF_YjgP"/>
    <property type="match status" value="1"/>
</dbReference>
<organism evidence="13 14">
    <name type="scientific">Stenotrophomonas panacihumi</name>
    <dbReference type="NCBI Taxonomy" id="676599"/>
    <lineage>
        <taxon>Bacteria</taxon>
        <taxon>Pseudomonadati</taxon>
        <taxon>Pseudomonadota</taxon>
        <taxon>Gammaproteobacteria</taxon>
        <taxon>Lysobacterales</taxon>
        <taxon>Lysobacteraceae</taxon>
        <taxon>Stenotrophomonas</taxon>
    </lineage>
</organism>
<evidence type="ECO:0000256" key="7">
    <source>
        <dbReference type="ARBA" id="ARBA00022519"/>
    </source>
</evidence>
<keyword evidence="10 12" id="KW-0472">Membrane</keyword>
<dbReference type="GO" id="GO:0055085">
    <property type="term" value="P:transmembrane transport"/>
    <property type="evidence" value="ECO:0007669"/>
    <property type="project" value="InterPro"/>
</dbReference>
<dbReference type="GO" id="GO:0015920">
    <property type="term" value="P:lipopolysaccharide transport"/>
    <property type="evidence" value="ECO:0007669"/>
    <property type="project" value="TreeGrafter"/>
</dbReference>
<evidence type="ECO:0000256" key="6">
    <source>
        <dbReference type="ARBA" id="ARBA00022475"/>
    </source>
</evidence>
<comment type="caution">
    <text evidence="13">The sequence shown here is derived from an EMBL/GenBank/DDBJ whole genome shotgun (WGS) entry which is preliminary data.</text>
</comment>
<sequence length="361" mass="39514">MPKLDRYLLRDFTQSFLATLIVLLVVSVGAVLVDILGNIADGKVPARLLLSQLGLQFVAYLPLILPLALMLGLLLALARLYRDSEMAVITAIGVGPGRLLRPIMMLTVPVVVLIGACSLWLGPLATRTADKMLEDANRSVVIAGLEAGRFTPLSGGGVVYLSSVSPNGTQFGKIFMQRQTDDRVDVATANTGSVFFEGKKDRFLRMEDGYRVEGPAQGDGLDYRLLRFARNEIALPDRAQVHDENDPEVMSTRRLLGDERLAARAQLNWRIAPPLLALSFALLALPLSRSSPRQQRYGRIMLAFLGYLVGTNLMIVGTQWISAGKTPAALGLWWLLGPLLLVAVWAYIRDGRLSRPRRAAA</sequence>
<evidence type="ECO:0000313" key="14">
    <source>
        <dbReference type="Proteomes" id="UP000051802"/>
    </source>
</evidence>
<keyword evidence="8 12" id="KW-0812">Transmembrane</keyword>
<feature type="transmembrane region" description="Helical" evidence="12">
    <location>
        <begin position="12"/>
        <end position="37"/>
    </location>
</feature>
<dbReference type="PANTHER" id="PTHR33529">
    <property type="entry name" value="SLR0882 PROTEIN-RELATED"/>
    <property type="match status" value="1"/>
</dbReference>
<evidence type="ECO:0000256" key="2">
    <source>
        <dbReference type="ARBA" id="ARBA00004429"/>
    </source>
</evidence>
<evidence type="ECO:0000256" key="12">
    <source>
        <dbReference type="SAM" id="Phobius"/>
    </source>
</evidence>
<proteinExistence type="inferred from homology"/>
<feature type="transmembrane region" description="Helical" evidence="12">
    <location>
        <begin position="328"/>
        <end position="348"/>
    </location>
</feature>
<feature type="transmembrane region" description="Helical" evidence="12">
    <location>
        <begin position="300"/>
        <end position="322"/>
    </location>
</feature>